<dbReference type="PANTHER" id="PTHR33164:SF99">
    <property type="entry name" value="MARR FAMILY REGULATORY PROTEIN"/>
    <property type="match status" value="1"/>
</dbReference>
<name>A0A1N7E4R9_9ACTN</name>
<evidence type="ECO:0000259" key="1">
    <source>
        <dbReference type="PROSITE" id="PS50995"/>
    </source>
</evidence>
<reference evidence="2 3" key="1">
    <citation type="submission" date="2017-01" db="EMBL/GenBank/DDBJ databases">
        <authorList>
            <person name="Mah S.A."/>
            <person name="Swanson W.J."/>
            <person name="Moy G.W."/>
            <person name="Vacquier V.D."/>
        </authorList>
    </citation>
    <scope>NUCLEOTIDE SEQUENCE [LARGE SCALE GENOMIC DNA]</scope>
    <source>
        <strain evidence="2 3">DSM 45758</strain>
    </source>
</reference>
<dbReference type="Pfam" id="PF12802">
    <property type="entry name" value="MarR_2"/>
    <property type="match status" value="1"/>
</dbReference>
<dbReference type="PRINTS" id="PR00598">
    <property type="entry name" value="HTHMARR"/>
</dbReference>
<proteinExistence type="predicted"/>
<accession>A0A1N7E4R9</accession>
<gene>
    <name evidence="2" type="ORF">SAMN05444858_12074</name>
</gene>
<dbReference type="AlphaFoldDB" id="A0A1N7E4R9"/>
<dbReference type="InterPro" id="IPR036388">
    <property type="entry name" value="WH-like_DNA-bd_sf"/>
</dbReference>
<dbReference type="PANTHER" id="PTHR33164">
    <property type="entry name" value="TRANSCRIPTIONAL REGULATOR, MARR FAMILY"/>
    <property type="match status" value="1"/>
</dbReference>
<organism evidence="2 3">
    <name type="scientific">Micromonospora avicenniae</name>
    <dbReference type="NCBI Taxonomy" id="1198245"/>
    <lineage>
        <taxon>Bacteria</taxon>
        <taxon>Bacillati</taxon>
        <taxon>Actinomycetota</taxon>
        <taxon>Actinomycetes</taxon>
        <taxon>Micromonosporales</taxon>
        <taxon>Micromonosporaceae</taxon>
        <taxon>Micromonospora</taxon>
    </lineage>
</organism>
<feature type="domain" description="HTH marR-type" evidence="1">
    <location>
        <begin position="16"/>
        <end position="152"/>
    </location>
</feature>
<dbReference type="Gene3D" id="1.10.10.10">
    <property type="entry name" value="Winged helix-like DNA-binding domain superfamily/Winged helix DNA-binding domain"/>
    <property type="match status" value="1"/>
</dbReference>
<dbReference type="OrthoDB" id="5432081at2"/>
<dbReference type="PROSITE" id="PS50995">
    <property type="entry name" value="HTH_MARR_2"/>
    <property type="match status" value="1"/>
</dbReference>
<dbReference type="GO" id="GO:0003677">
    <property type="term" value="F:DNA binding"/>
    <property type="evidence" value="ECO:0007669"/>
    <property type="project" value="UniProtKB-KW"/>
</dbReference>
<protein>
    <submittedName>
        <fullName evidence="2">DNA-binding transcriptional regulator, MarR family</fullName>
    </submittedName>
</protein>
<dbReference type="STRING" id="1198245.SAMN05444858_12074"/>
<sequence length="172" mass="19454">MLGVPGKPLKPLDQDEEALVRNLYRVMYLLPRAIDADMIYDRQLPLTEYTALMHLSEAPERQLRMSELASACQLSLSGMTRTITRLETQGLVRRVRSEQDARGWNAVLTDAGFARLTESWPSHLAAVRRRFLDHFEGVDLARLAQVFERVGTADEVSASTDEPVAEQSENRL</sequence>
<dbReference type="SUPFAM" id="SSF46785">
    <property type="entry name" value="Winged helix' DNA-binding domain"/>
    <property type="match status" value="1"/>
</dbReference>
<evidence type="ECO:0000313" key="3">
    <source>
        <dbReference type="Proteomes" id="UP000186004"/>
    </source>
</evidence>
<keyword evidence="2" id="KW-0238">DNA-binding</keyword>
<dbReference type="InterPro" id="IPR036390">
    <property type="entry name" value="WH_DNA-bd_sf"/>
</dbReference>
<dbReference type="SMART" id="SM00347">
    <property type="entry name" value="HTH_MARR"/>
    <property type="match status" value="1"/>
</dbReference>
<dbReference type="GO" id="GO:0006950">
    <property type="term" value="P:response to stress"/>
    <property type="evidence" value="ECO:0007669"/>
    <property type="project" value="TreeGrafter"/>
</dbReference>
<dbReference type="RefSeq" id="WP_076473191.1">
    <property type="nucleotide sequence ID" value="NZ_FTNF01000020.1"/>
</dbReference>
<evidence type="ECO:0000313" key="2">
    <source>
        <dbReference type="EMBL" id="SIR82975.1"/>
    </source>
</evidence>
<dbReference type="InterPro" id="IPR000835">
    <property type="entry name" value="HTH_MarR-typ"/>
</dbReference>
<dbReference type="EMBL" id="FTNF01000020">
    <property type="protein sequence ID" value="SIR82975.1"/>
    <property type="molecule type" value="Genomic_DNA"/>
</dbReference>
<keyword evidence="3" id="KW-1185">Reference proteome</keyword>
<dbReference type="InterPro" id="IPR039422">
    <property type="entry name" value="MarR/SlyA-like"/>
</dbReference>
<dbReference type="Proteomes" id="UP000186004">
    <property type="component" value="Unassembled WGS sequence"/>
</dbReference>
<dbReference type="GO" id="GO:0003700">
    <property type="term" value="F:DNA-binding transcription factor activity"/>
    <property type="evidence" value="ECO:0007669"/>
    <property type="project" value="InterPro"/>
</dbReference>